<reference evidence="2 3" key="2">
    <citation type="submission" date="2019-09" db="EMBL/GenBank/DDBJ databases">
        <authorList>
            <person name="Jin C."/>
        </authorList>
    </citation>
    <scope>NUCLEOTIDE SEQUENCE [LARGE SCALE GENOMIC DNA]</scope>
    <source>
        <strain evidence="2 3">BN130099</strain>
    </source>
</reference>
<feature type="transmembrane region" description="Helical" evidence="1">
    <location>
        <begin position="102"/>
        <end position="120"/>
    </location>
</feature>
<keyword evidence="1" id="KW-0812">Transmembrane</keyword>
<feature type="transmembrane region" description="Helical" evidence="1">
    <location>
        <begin position="61"/>
        <end position="82"/>
    </location>
</feature>
<dbReference type="AlphaFoldDB" id="A0A5B1LG76"/>
<evidence type="ECO:0000313" key="3">
    <source>
        <dbReference type="Proteomes" id="UP000325003"/>
    </source>
</evidence>
<accession>A0A5B1LG76</accession>
<protein>
    <submittedName>
        <fullName evidence="2">Uncharacterized protein</fullName>
    </submittedName>
</protein>
<gene>
    <name evidence="2" type="ORF">F0U44_10700</name>
</gene>
<keyword evidence="1" id="KW-1133">Transmembrane helix</keyword>
<proteinExistence type="predicted"/>
<sequence length="239" mass="26331">MALERLEAAPVLATLEELRARIGARFPTRGLYGVSGDLLILAGEVVTSSEINRNRISIVRVLSRVLIVAVTAATVVLLVLAFRSAVQDGPEHGVEWLSLLESGVNDVVFAAIAIWFLYTVPERLRRAESLTLLHELRSLAHIVDMHQLNKDPERLRATFTPTAVSPTLGLTFEELEHYLDYCSELLSMIGKTAALCAEESRDAVVLDTVSTIETLTTSLSRKIWQKITVLNEVRRSAGA</sequence>
<reference evidence="2 3" key="1">
    <citation type="submission" date="2019-09" db="EMBL/GenBank/DDBJ databases">
        <title>Nocardioides panacisoli sp. nov., isolated from the soil of a ginseng field.</title>
        <authorList>
            <person name="Cho C."/>
        </authorList>
    </citation>
    <scope>NUCLEOTIDE SEQUENCE [LARGE SCALE GENOMIC DNA]</scope>
    <source>
        <strain evidence="2 3">BN130099</strain>
    </source>
</reference>
<organism evidence="2 3">
    <name type="scientific">Nocardioides humilatus</name>
    <dbReference type="NCBI Taxonomy" id="2607660"/>
    <lineage>
        <taxon>Bacteria</taxon>
        <taxon>Bacillati</taxon>
        <taxon>Actinomycetota</taxon>
        <taxon>Actinomycetes</taxon>
        <taxon>Propionibacteriales</taxon>
        <taxon>Nocardioidaceae</taxon>
        <taxon>Nocardioides</taxon>
    </lineage>
</organism>
<evidence type="ECO:0000256" key="1">
    <source>
        <dbReference type="SAM" id="Phobius"/>
    </source>
</evidence>
<dbReference type="EMBL" id="VUJV01000003">
    <property type="protein sequence ID" value="KAA1419665.1"/>
    <property type="molecule type" value="Genomic_DNA"/>
</dbReference>
<keyword evidence="1" id="KW-0472">Membrane</keyword>
<comment type="caution">
    <text evidence="2">The sequence shown here is derived from an EMBL/GenBank/DDBJ whole genome shotgun (WGS) entry which is preliminary data.</text>
</comment>
<dbReference type="Proteomes" id="UP000325003">
    <property type="component" value="Unassembled WGS sequence"/>
</dbReference>
<name>A0A5B1LG76_9ACTN</name>
<evidence type="ECO:0000313" key="2">
    <source>
        <dbReference type="EMBL" id="KAA1419665.1"/>
    </source>
</evidence>
<keyword evidence="3" id="KW-1185">Reference proteome</keyword>